<dbReference type="Proteomes" id="UP001187192">
    <property type="component" value="Unassembled WGS sequence"/>
</dbReference>
<gene>
    <name evidence="2" type="ORF">TIFTF001_026346</name>
</gene>
<reference evidence="2" key="1">
    <citation type="submission" date="2023-07" db="EMBL/GenBank/DDBJ databases">
        <title>draft genome sequence of fig (Ficus carica).</title>
        <authorList>
            <person name="Takahashi T."/>
            <person name="Nishimura K."/>
        </authorList>
    </citation>
    <scope>NUCLEOTIDE SEQUENCE</scope>
</reference>
<dbReference type="AlphaFoldDB" id="A0AA88IYJ6"/>
<evidence type="ECO:0000256" key="1">
    <source>
        <dbReference type="SAM" id="SignalP"/>
    </source>
</evidence>
<name>A0AA88IYJ6_FICCA</name>
<evidence type="ECO:0000313" key="3">
    <source>
        <dbReference type="Proteomes" id="UP001187192"/>
    </source>
</evidence>
<dbReference type="PANTHER" id="PTHR45676:SF177">
    <property type="entry name" value="RING-TYPE E3 UBIQUITIN TRANSFERASE"/>
    <property type="match status" value="1"/>
</dbReference>
<dbReference type="SUPFAM" id="SSF57850">
    <property type="entry name" value="RING/U-box"/>
    <property type="match status" value="1"/>
</dbReference>
<organism evidence="2 3">
    <name type="scientific">Ficus carica</name>
    <name type="common">Common fig</name>
    <dbReference type="NCBI Taxonomy" id="3494"/>
    <lineage>
        <taxon>Eukaryota</taxon>
        <taxon>Viridiplantae</taxon>
        <taxon>Streptophyta</taxon>
        <taxon>Embryophyta</taxon>
        <taxon>Tracheophyta</taxon>
        <taxon>Spermatophyta</taxon>
        <taxon>Magnoliopsida</taxon>
        <taxon>eudicotyledons</taxon>
        <taxon>Gunneridae</taxon>
        <taxon>Pentapetalae</taxon>
        <taxon>rosids</taxon>
        <taxon>fabids</taxon>
        <taxon>Rosales</taxon>
        <taxon>Moraceae</taxon>
        <taxon>Ficeae</taxon>
        <taxon>Ficus</taxon>
    </lineage>
</organism>
<protein>
    <submittedName>
        <fullName evidence="2">Uncharacterized protein</fullName>
    </submittedName>
</protein>
<feature type="chain" id="PRO_5041700458" evidence="1">
    <location>
        <begin position="20"/>
        <end position="293"/>
    </location>
</feature>
<feature type="signal peptide" evidence="1">
    <location>
        <begin position="1"/>
        <end position="19"/>
    </location>
</feature>
<dbReference type="GO" id="GO:0016567">
    <property type="term" value="P:protein ubiquitination"/>
    <property type="evidence" value="ECO:0007669"/>
    <property type="project" value="TreeGrafter"/>
</dbReference>
<evidence type="ECO:0000313" key="2">
    <source>
        <dbReference type="EMBL" id="GMN57232.1"/>
    </source>
</evidence>
<dbReference type="PANTHER" id="PTHR45676">
    <property type="entry name" value="RING-H2 FINGER PROTEIN ATL51-RELATED"/>
    <property type="match status" value="1"/>
</dbReference>
<proteinExistence type="predicted"/>
<comment type="caution">
    <text evidence="2">The sequence shown here is derived from an EMBL/GenBank/DDBJ whole genome shotgun (WGS) entry which is preliminary data.</text>
</comment>
<sequence length="293" mass="31110">MAMLTTALVIYHLIAICYYSRRLPGTTTNTTTTTGAAGDAPSSTMVANTPVVRMINNSIPAHKYRKGGISGNLVGEDGVCAVCLGEFEDGEELRTLPECLHSKKSKIPFNLLKSPSISPPFLSLPPPQPPFPPSPAVASLPAKFQSGCSTPSPVRNYLWPSPPHPPSSDLGMPQRKIISGCRPLPAKFQSGCLPSLEFESERPPPPRPPQSCDLVLGPPKVAIELAESETRSPIGEEGGALKPIWRWGRELAGVGGPTPRSQGLKTQMGDPKLAGAGGQGSNLIWIGSYLFDL</sequence>
<keyword evidence="3" id="KW-1185">Reference proteome</keyword>
<keyword evidence="1" id="KW-0732">Signal</keyword>
<accession>A0AA88IYJ6</accession>
<dbReference type="EMBL" id="BTGU01000069">
    <property type="protein sequence ID" value="GMN57232.1"/>
    <property type="molecule type" value="Genomic_DNA"/>
</dbReference>